<feature type="domain" description="SnoaL-like" evidence="2">
    <location>
        <begin position="11"/>
        <end position="120"/>
    </location>
</feature>
<protein>
    <submittedName>
        <fullName evidence="3">Alternative dihydrofolate reductase 3</fullName>
    </submittedName>
</protein>
<evidence type="ECO:0000313" key="3">
    <source>
        <dbReference type="EMBL" id="GBL47396.1"/>
    </source>
</evidence>
<dbReference type="PANTHER" id="PTHR34957">
    <property type="entry name" value="NUCLEAR TRANSPORT FACTOR 2 (NTF2) FAMILY PROTEIN"/>
    <property type="match status" value="1"/>
</dbReference>
<dbReference type="Pfam" id="PF13474">
    <property type="entry name" value="SnoaL_3"/>
    <property type="match status" value="1"/>
</dbReference>
<feature type="region of interest" description="Disordered" evidence="1">
    <location>
        <begin position="117"/>
        <end position="136"/>
    </location>
</feature>
<dbReference type="AlphaFoldDB" id="A0A401JHE1"/>
<dbReference type="RefSeq" id="WP_124706153.1">
    <property type="nucleotide sequence ID" value="NZ_BGOW01000041.1"/>
</dbReference>
<accession>A0A401JHE1</accession>
<dbReference type="SUPFAM" id="SSF54427">
    <property type="entry name" value="NTF2-like"/>
    <property type="match status" value="1"/>
</dbReference>
<evidence type="ECO:0000313" key="4">
    <source>
        <dbReference type="Proteomes" id="UP000286806"/>
    </source>
</evidence>
<comment type="caution">
    <text evidence="3">The sequence shown here is derived from an EMBL/GenBank/DDBJ whole genome shotgun (WGS) entry which is preliminary data.</text>
</comment>
<evidence type="ECO:0000259" key="2">
    <source>
        <dbReference type="Pfam" id="PF13474"/>
    </source>
</evidence>
<reference evidence="3 4" key="1">
    <citation type="journal article" date="2019" name="Front. Microbiol.">
        <title>Genomes of Neutrophilic Sulfur-Oxidizing Chemolithoautotrophs Representing 9 Proteobacterial Species From 8 Genera.</title>
        <authorList>
            <person name="Watanabe T."/>
            <person name="Kojima H."/>
            <person name="Umezawa K."/>
            <person name="Hori C."/>
            <person name="Takasuka T.E."/>
            <person name="Kato Y."/>
            <person name="Fukui M."/>
        </authorList>
    </citation>
    <scope>NUCLEOTIDE SEQUENCE [LARGE SCALE GENOMIC DNA]</scope>
    <source>
        <strain evidence="3 4">TTN</strain>
    </source>
</reference>
<dbReference type="Gene3D" id="3.10.450.50">
    <property type="match status" value="1"/>
</dbReference>
<dbReference type="PANTHER" id="PTHR34957:SF1">
    <property type="entry name" value="NUCLEAR TRANSPORT FACTOR 2 (NTF2) FAMILY PROTEIN"/>
    <property type="match status" value="1"/>
</dbReference>
<dbReference type="InterPro" id="IPR032710">
    <property type="entry name" value="NTF2-like_dom_sf"/>
</dbReference>
<dbReference type="InterPro" id="IPR037401">
    <property type="entry name" value="SnoaL-like"/>
</dbReference>
<gene>
    <name evidence="3" type="ORF">SFMTTN_3235</name>
</gene>
<dbReference type="EMBL" id="BGOW01000041">
    <property type="protein sequence ID" value="GBL47396.1"/>
    <property type="molecule type" value="Genomic_DNA"/>
</dbReference>
<dbReference type="OrthoDB" id="5767026at2"/>
<dbReference type="Proteomes" id="UP000286806">
    <property type="component" value="Unassembled WGS sequence"/>
</dbReference>
<organism evidence="3 4">
    <name type="scientific">Sulfuriferula multivorans</name>
    <dbReference type="NCBI Taxonomy" id="1559896"/>
    <lineage>
        <taxon>Bacteria</taxon>
        <taxon>Pseudomonadati</taxon>
        <taxon>Pseudomonadota</taxon>
        <taxon>Betaproteobacteria</taxon>
        <taxon>Nitrosomonadales</taxon>
        <taxon>Sulfuricellaceae</taxon>
        <taxon>Sulfuriferula</taxon>
    </lineage>
</organism>
<keyword evidence="4" id="KW-1185">Reference proteome</keyword>
<sequence>MYSTVELAEIAFYQAFEDAKVEAMMAVWSSTAEISCIHPTGPVLVGVDAIRKSWQQIFAGGSGVTVQVNVLREYASATQVVHLVEELLTVTGNTAQQGHVLATNVYQLEGDGWRLVAHHGTPAPHPQPTGKAPTLH</sequence>
<proteinExistence type="predicted"/>
<evidence type="ECO:0000256" key="1">
    <source>
        <dbReference type="SAM" id="MobiDB-lite"/>
    </source>
</evidence>
<name>A0A401JHE1_9PROT</name>